<evidence type="ECO:0000256" key="1">
    <source>
        <dbReference type="SAM" id="MobiDB-lite"/>
    </source>
</evidence>
<dbReference type="Gene3D" id="2.40.420.20">
    <property type="match status" value="1"/>
</dbReference>
<organism evidence="2 3">
    <name type="scientific">Methylocaldum szegediense</name>
    <dbReference type="NCBI Taxonomy" id="73780"/>
    <lineage>
        <taxon>Bacteria</taxon>
        <taxon>Pseudomonadati</taxon>
        <taxon>Pseudomonadota</taxon>
        <taxon>Gammaproteobacteria</taxon>
        <taxon>Methylococcales</taxon>
        <taxon>Methylococcaceae</taxon>
        <taxon>Methylocaldum</taxon>
    </lineage>
</organism>
<dbReference type="EMBL" id="OX458333">
    <property type="protein sequence ID" value="CAI8821818.1"/>
    <property type="molecule type" value="Genomic_DNA"/>
</dbReference>
<dbReference type="Proteomes" id="UP001162030">
    <property type="component" value="Chromosome"/>
</dbReference>
<reference evidence="2 3" key="1">
    <citation type="submission" date="2023-03" db="EMBL/GenBank/DDBJ databases">
        <authorList>
            <person name="Pearce D."/>
        </authorList>
    </citation>
    <scope>NUCLEOTIDE SEQUENCE [LARGE SCALE GENOMIC DNA]</scope>
    <source>
        <strain evidence="2">Msz</strain>
    </source>
</reference>
<evidence type="ECO:0000313" key="2">
    <source>
        <dbReference type="EMBL" id="CAI8821818.1"/>
    </source>
</evidence>
<accession>A0ABN8X4T1</accession>
<dbReference type="PANTHER" id="PTHR30158">
    <property type="entry name" value="ACRA/E-RELATED COMPONENT OF DRUG EFFLUX TRANSPORTER"/>
    <property type="match status" value="1"/>
</dbReference>
<sequence length="362" mass="40167">MFFVSNPCLYDFSMKPLLRPIVPAVLILTISTFQAVSNDDDDALSKHPSQSAAIQKSEHGSPRTTTVRLTEEQQNVGGLVTDILTAVTFQPEIMAYGKVIDIQPLLALQVRYQAAATEAEIASAALALAQKNRDRLMILHRENIVASRDLAQAEAQYQSDHARLQAARRLMQEIRHEAQQAWGDSLTRIAFDGESPLFQEFLNRSRVLILIALPSGHTLPPNQRSLFVARESDRSAAHQADLISPAPKTDDLVQGETYFFHAPSDRLRAGMRVNAWLPASSETLTGVAVPPSAIVWHSGKPWVYRRSEDGTFTRTEITAHHEYGGFWFVDRGLAAGDEIVVTGAQLLLSEEFRTDIPDEDDD</sequence>
<feature type="region of interest" description="Disordered" evidence="1">
    <location>
        <begin position="41"/>
        <end position="64"/>
    </location>
</feature>
<name>A0ABN8X4T1_9GAMM</name>
<gene>
    <name evidence="2" type="ORF">MSZNOR_1976</name>
</gene>
<keyword evidence="3" id="KW-1185">Reference proteome</keyword>
<proteinExistence type="predicted"/>
<evidence type="ECO:0000313" key="3">
    <source>
        <dbReference type="Proteomes" id="UP001162030"/>
    </source>
</evidence>
<protein>
    <submittedName>
        <fullName evidence="2">Multidrug efflux pump subunit AcrA (Membrane-fusion protein)</fullName>
    </submittedName>
</protein>